<organism evidence="2 3">
    <name type="scientific">Armadillidium nasatum</name>
    <dbReference type="NCBI Taxonomy" id="96803"/>
    <lineage>
        <taxon>Eukaryota</taxon>
        <taxon>Metazoa</taxon>
        <taxon>Ecdysozoa</taxon>
        <taxon>Arthropoda</taxon>
        <taxon>Crustacea</taxon>
        <taxon>Multicrustacea</taxon>
        <taxon>Malacostraca</taxon>
        <taxon>Eumalacostraca</taxon>
        <taxon>Peracarida</taxon>
        <taxon>Isopoda</taxon>
        <taxon>Oniscidea</taxon>
        <taxon>Crinocheta</taxon>
        <taxon>Armadillidiidae</taxon>
        <taxon>Armadillidium</taxon>
    </lineage>
</organism>
<feature type="repeat" description="RCC1" evidence="1">
    <location>
        <begin position="164"/>
        <end position="216"/>
    </location>
</feature>
<name>A0A5N5TBU8_9CRUS</name>
<evidence type="ECO:0000256" key="1">
    <source>
        <dbReference type="PROSITE-ProRule" id="PRU00235"/>
    </source>
</evidence>
<dbReference type="EMBL" id="SEYY01004971">
    <property type="protein sequence ID" value="KAB7503548.1"/>
    <property type="molecule type" value="Genomic_DNA"/>
</dbReference>
<dbReference type="GO" id="GO:0019843">
    <property type="term" value="F:rRNA binding"/>
    <property type="evidence" value="ECO:0007669"/>
    <property type="project" value="TreeGrafter"/>
</dbReference>
<evidence type="ECO:0000313" key="2">
    <source>
        <dbReference type="EMBL" id="KAB7503548.1"/>
    </source>
</evidence>
<dbReference type="PANTHER" id="PTHR46337">
    <property type="entry name" value="RCC1-LIKE G EXCHANGING FACTOR-LIKE PROTEIN"/>
    <property type="match status" value="1"/>
</dbReference>
<comment type="caution">
    <text evidence="2">The sequence shown here is derived from an EMBL/GenBank/DDBJ whole genome shotgun (WGS) entry which is preliminary data.</text>
</comment>
<dbReference type="GO" id="GO:0070131">
    <property type="term" value="P:positive regulation of mitochondrial translation"/>
    <property type="evidence" value="ECO:0007669"/>
    <property type="project" value="TreeGrafter"/>
</dbReference>
<feature type="repeat" description="RCC1" evidence="1">
    <location>
        <begin position="217"/>
        <end position="270"/>
    </location>
</feature>
<dbReference type="Proteomes" id="UP000326759">
    <property type="component" value="Unassembled WGS sequence"/>
</dbReference>
<sequence length="365" mass="39844">MGNAVDGALGVKNFLRPDKGRKKVFKRVVEVSCGYAFTVFGLKEKDHPPFFGTGVASSCQIGSHMPRKGHPLEVLIQPCGIPIPLSRKSTVKKIACGRAHTMIYTDTEGVWTFGNNAFGQCGRPVNEKEVYFKNARYENIKMFNGKIVDQLECGQDTSFVLIDGQVYSCGMSNDGQTGLGTYKRVESFRPIEGDLKGERVVKISCRADCALALTEKGDVFGWGNSEYRQLSSIDDEQQVSIPRKLNLKNISGKIIDIAASGTSCYVVTDAHDVWSWGYGALGVGPQVITSEDPVLIPRTLLGRNVLNPDSKVMKVFAGMSFAAAVTDNGSLYTWGRNKTGYVLDSIVKKVACGIDHMVLFTKSVV</sequence>
<protein>
    <submittedName>
        <fullName evidence="2">Williams-Beuren syndrome chromosomal region 16-like protein</fullName>
    </submittedName>
</protein>
<reference evidence="2 3" key="1">
    <citation type="journal article" date="2019" name="PLoS Biol.">
        <title>Sex chromosomes control vertical transmission of feminizing Wolbachia symbionts in an isopod.</title>
        <authorList>
            <person name="Becking T."/>
            <person name="Chebbi M.A."/>
            <person name="Giraud I."/>
            <person name="Moumen B."/>
            <person name="Laverre T."/>
            <person name="Caubet Y."/>
            <person name="Peccoud J."/>
            <person name="Gilbert C."/>
            <person name="Cordaux R."/>
        </authorList>
    </citation>
    <scope>NUCLEOTIDE SEQUENCE [LARGE SCALE GENOMIC DNA]</scope>
    <source>
        <strain evidence="2">ANa2</strain>
        <tissue evidence="2">Whole body excluding digestive tract and cuticle</tissue>
    </source>
</reference>
<dbReference type="Pfam" id="PF13540">
    <property type="entry name" value="RCC1_2"/>
    <property type="match status" value="2"/>
</dbReference>
<dbReference type="InterPro" id="IPR000408">
    <property type="entry name" value="Reg_chr_condens"/>
</dbReference>
<dbReference type="InterPro" id="IPR009091">
    <property type="entry name" value="RCC1/BLIP-II"/>
</dbReference>
<dbReference type="GO" id="GO:0005085">
    <property type="term" value="F:guanyl-nucleotide exchange factor activity"/>
    <property type="evidence" value="ECO:0007669"/>
    <property type="project" value="TreeGrafter"/>
</dbReference>
<dbReference type="Pfam" id="PF00415">
    <property type="entry name" value="RCC1"/>
    <property type="match status" value="2"/>
</dbReference>
<gene>
    <name evidence="2" type="primary">Wbscr16</name>
    <name evidence="2" type="ORF">Anas_11466</name>
</gene>
<dbReference type="Gene3D" id="2.130.10.30">
    <property type="entry name" value="Regulator of chromosome condensation 1/beta-lactamase-inhibitor protein II"/>
    <property type="match status" value="2"/>
</dbReference>
<dbReference type="AlphaFoldDB" id="A0A5N5TBU8"/>
<dbReference type="PRINTS" id="PR00633">
    <property type="entry name" value="RCCNDNSATION"/>
</dbReference>
<dbReference type="SUPFAM" id="SSF50985">
    <property type="entry name" value="RCC1/BLIP-II"/>
    <property type="match status" value="1"/>
</dbReference>
<accession>A0A5N5TBU8</accession>
<proteinExistence type="predicted"/>
<dbReference type="InterPro" id="IPR053035">
    <property type="entry name" value="Mitochondrial_GEF_domain"/>
</dbReference>
<evidence type="ECO:0000313" key="3">
    <source>
        <dbReference type="Proteomes" id="UP000326759"/>
    </source>
</evidence>
<dbReference type="PROSITE" id="PS50012">
    <property type="entry name" value="RCC1_3"/>
    <property type="match status" value="2"/>
</dbReference>
<dbReference type="GO" id="GO:0005743">
    <property type="term" value="C:mitochondrial inner membrane"/>
    <property type="evidence" value="ECO:0007669"/>
    <property type="project" value="TreeGrafter"/>
</dbReference>
<dbReference type="PANTHER" id="PTHR46337:SF1">
    <property type="entry name" value="RCC1-LIKE G EXCHANGING FACTOR-LIKE PROTEIN"/>
    <property type="match status" value="1"/>
</dbReference>
<keyword evidence="3" id="KW-1185">Reference proteome</keyword>
<dbReference type="OrthoDB" id="70707at2759"/>